<dbReference type="InterPro" id="IPR027417">
    <property type="entry name" value="P-loop_NTPase"/>
</dbReference>
<evidence type="ECO:0000256" key="1">
    <source>
        <dbReference type="ARBA" id="ARBA00005417"/>
    </source>
</evidence>
<evidence type="ECO:0000259" key="5">
    <source>
        <dbReference type="PROSITE" id="PS50893"/>
    </source>
</evidence>
<protein>
    <submittedName>
        <fullName evidence="6">ABC-2 type transport system ATP-binding protein</fullName>
    </submittedName>
</protein>
<dbReference type="InterPro" id="IPR017871">
    <property type="entry name" value="ABC_transporter-like_CS"/>
</dbReference>
<proteinExistence type="inferred from homology"/>
<dbReference type="PROSITE" id="PS50893">
    <property type="entry name" value="ABC_TRANSPORTER_2"/>
    <property type="match status" value="1"/>
</dbReference>
<dbReference type="PANTHER" id="PTHR43335:SF4">
    <property type="entry name" value="ABC TRANSPORTER, ATP-BINDING PROTEIN"/>
    <property type="match status" value="1"/>
</dbReference>
<keyword evidence="7" id="KW-1185">Reference proteome</keyword>
<dbReference type="Pfam" id="PF00005">
    <property type="entry name" value="ABC_tran"/>
    <property type="match status" value="1"/>
</dbReference>
<dbReference type="SMART" id="SM00382">
    <property type="entry name" value="AAA"/>
    <property type="match status" value="1"/>
</dbReference>
<dbReference type="PANTHER" id="PTHR43335">
    <property type="entry name" value="ABC TRANSPORTER, ATP-BINDING PROTEIN"/>
    <property type="match status" value="1"/>
</dbReference>
<dbReference type="Proteomes" id="UP000766570">
    <property type="component" value="Unassembled WGS sequence"/>
</dbReference>
<dbReference type="PROSITE" id="PS00211">
    <property type="entry name" value="ABC_TRANSPORTER_1"/>
    <property type="match status" value="1"/>
</dbReference>
<dbReference type="InterPro" id="IPR003439">
    <property type="entry name" value="ABC_transporter-like_ATP-bd"/>
</dbReference>
<dbReference type="SUPFAM" id="SSF52540">
    <property type="entry name" value="P-loop containing nucleoside triphosphate hydrolases"/>
    <property type="match status" value="1"/>
</dbReference>
<dbReference type="GO" id="GO:0005524">
    <property type="term" value="F:ATP binding"/>
    <property type="evidence" value="ECO:0007669"/>
    <property type="project" value="UniProtKB-KW"/>
</dbReference>
<keyword evidence="2" id="KW-0813">Transport</keyword>
<organism evidence="6 7">
    <name type="scientific">Paeniglutamicibacter psychrophenolicus</name>
    <dbReference type="NCBI Taxonomy" id="257454"/>
    <lineage>
        <taxon>Bacteria</taxon>
        <taxon>Bacillati</taxon>
        <taxon>Actinomycetota</taxon>
        <taxon>Actinomycetes</taxon>
        <taxon>Micrococcales</taxon>
        <taxon>Micrococcaceae</taxon>
        <taxon>Paeniglutamicibacter</taxon>
    </lineage>
</organism>
<gene>
    <name evidence="6" type="ORF">JOF46_002280</name>
</gene>
<reference evidence="6 7" key="1">
    <citation type="submission" date="2021-03" db="EMBL/GenBank/DDBJ databases">
        <title>Sequencing the genomes of 1000 actinobacteria strains.</title>
        <authorList>
            <person name="Klenk H.-P."/>
        </authorList>
    </citation>
    <scope>NUCLEOTIDE SEQUENCE [LARGE SCALE GENOMIC DNA]</scope>
    <source>
        <strain evidence="6 7">DSM 15454</strain>
    </source>
</reference>
<evidence type="ECO:0000256" key="3">
    <source>
        <dbReference type="ARBA" id="ARBA00022741"/>
    </source>
</evidence>
<evidence type="ECO:0000256" key="4">
    <source>
        <dbReference type="ARBA" id="ARBA00022840"/>
    </source>
</evidence>
<comment type="similarity">
    <text evidence="1">Belongs to the ABC transporter superfamily.</text>
</comment>
<comment type="caution">
    <text evidence="6">The sequence shown here is derived from an EMBL/GenBank/DDBJ whole genome shotgun (WGS) entry which is preliminary data.</text>
</comment>
<name>A0ABS4WDT3_9MICC</name>
<evidence type="ECO:0000256" key="2">
    <source>
        <dbReference type="ARBA" id="ARBA00022448"/>
    </source>
</evidence>
<dbReference type="EMBL" id="JAGIOE010000001">
    <property type="protein sequence ID" value="MBP2374368.1"/>
    <property type="molecule type" value="Genomic_DNA"/>
</dbReference>
<dbReference type="InterPro" id="IPR003593">
    <property type="entry name" value="AAA+_ATPase"/>
</dbReference>
<evidence type="ECO:0000313" key="7">
    <source>
        <dbReference type="Proteomes" id="UP000766570"/>
    </source>
</evidence>
<sequence length="306" mass="31746">MITLEDLSKDFGSVRAVDSLSVEVAPGKVTGFLGPNGAGKTTTMRMLLGLDAPSSGRALVNGVGYAKLAAPLRTVGALLEPRTGHRGQRADSHLRGLARSNRIPVARVDAVLQEVGLGEAGKRRIGTFSLGMRQRLGIAAALLGEPEVLVFDEPVNGLDADGVAWIRDLMRANAAAGATVFVSSHLMSEMQSTADHLVVIGRGKLLADESMDAVLAASAQTAVVVSSPQAGVLAAGLERAGYAVAVAGHESLRVTGATTQEVGGVAHSLGVRINELGLRRASLEQAYTELTAQSLDFVPTRIGEEL</sequence>
<dbReference type="RefSeq" id="WP_209907397.1">
    <property type="nucleotide sequence ID" value="NZ_BAAAMI010000006.1"/>
</dbReference>
<dbReference type="Gene3D" id="3.40.50.300">
    <property type="entry name" value="P-loop containing nucleotide triphosphate hydrolases"/>
    <property type="match status" value="1"/>
</dbReference>
<accession>A0ABS4WDT3</accession>
<keyword evidence="3" id="KW-0547">Nucleotide-binding</keyword>
<evidence type="ECO:0000313" key="6">
    <source>
        <dbReference type="EMBL" id="MBP2374368.1"/>
    </source>
</evidence>
<feature type="domain" description="ABC transporter" evidence="5">
    <location>
        <begin position="2"/>
        <end position="227"/>
    </location>
</feature>
<keyword evidence="4 6" id="KW-0067">ATP-binding</keyword>